<dbReference type="OrthoDB" id="509821at2759"/>
<dbReference type="STRING" id="45351.A7RW31"/>
<protein>
    <recommendedName>
        <fullName evidence="3">Transmembrane protein 209</fullName>
    </recommendedName>
</protein>
<reference evidence="1 2" key="1">
    <citation type="journal article" date="2007" name="Science">
        <title>Sea anemone genome reveals ancestral eumetazoan gene repertoire and genomic organization.</title>
        <authorList>
            <person name="Putnam N.H."/>
            <person name="Srivastava M."/>
            <person name="Hellsten U."/>
            <person name="Dirks B."/>
            <person name="Chapman J."/>
            <person name="Salamov A."/>
            <person name="Terry A."/>
            <person name="Shapiro H."/>
            <person name="Lindquist E."/>
            <person name="Kapitonov V.V."/>
            <person name="Jurka J."/>
            <person name="Genikhovich G."/>
            <person name="Grigoriev I.V."/>
            <person name="Lucas S.M."/>
            <person name="Steele R.E."/>
            <person name="Finnerty J.R."/>
            <person name="Technau U."/>
            <person name="Martindale M.Q."/>
            <person name="Rokhsar D.S."/>
        </authorList>
    </citation>
    <scope>NUCLEOTIDE SEQUENCE [LARGE SCALE GENOMIC DNA]</scope>
    <source>
        <strain evidence="2">CH2 X CH6</strain>
    </source>
</reference>
<keyword evidence="2" id="KW-1185">Reference proteome</keyword>
<dbReference type="KEGG" id="nve:5516368"/>
<dbReference type="Pfam" id="PF09786">
    <property type="entry name" value="CytochromB561_N"/>
    <property type="match status" value="1"/>
</dbReference>
<feature type="non-terminal residue" evidence="1">
    <location>
        <position position="1"/>
    </location>
</feature>
<dbReference type="PANTHER" id="PTHR21780">
    <property type="entry name" value="TRANSMEMBRANE PROTEIN 209"/>
    <property type="match status" value="1"/>
</dbReference>
<dbReference type="HOGENOM" id="CLU_068546_0_0_1"/>
<proteinExistence type="predicted"/>
<dbReference type="EMBL" id="DS469545">
    <property type="protein sequence ID" value="EDO44341.1"/>
    <property type="molecule type" value="Genomic_DNA"/>
</dbReference>
<dbReference type="PANTHER" id="PTHR21780:SF0">
    <property type="entry name" value="TRANSMEMBRANE PROTEIN 209"/>
    <property type="match status" value="1"/>
</dbReference>
<dbReference type="InParanoid" id="A7RW31"/>
<dbReference type="AlphaFoldDB" id="A7RW31"/>
<evidence type="ECO:0000313" key="2">
    <source>
        <dbReference type="Proteomes" id="UP000001593"/>
    </source>
</evidence>
<sequence length="243" mass="27970">QIWNKLGITRADLDHWTENCRKWLCQTILVRLVEQIDSVNDVLCRIGCQELQIGTISLSSLRQVAVTKADQVPQLRAIIPYLEASTNQEYLVQRIRELSKGGCLGVYRWNSGGMFRGKPWEQDLFADSQIVMHLFCTYMDSRLPADPRFPDGRTFTGLHFLKTPDKPADARKSDLSIYMARLHPPHYKIVVKDEVYDIPKGRNNLFHAIIFFLHHIKTEHYGMLGRVNLGLSGVNIMCIMNKK</sequence>
<evidence type="ECO:0008006" key="3">
    <source>
        <dbReference type="Google" id="ProtNLM"/>
    </source>
</evidence>
<gene>
    <name evidence="1" type="ORF">NEMVEDRAFT_v1g95445</name>
</gene>
<dbReference type="Proteomes" id="UP000001593">
    <property type="component" value="Unassembled WGS sequence"/>
</dbReference>
<name>A7RW31_NEMVE</name>
<dbReference type="PhylomeDB" id="A7RW31"/>
<accession>A7RW31</accession>
<organism evidence="1 2">
    <name type="scientific">Nematostella vectensis</name>
    <name type="common">Starlet sea anemone</name>
    <dbReference type="NCBI Taxonomy" id="45351"/>
    <lineage>
        <taxon>Eukaryota</taxon>
        <taxon>Metazoa</taxon>
        <taxon>Cnidaria</taxon>
        <taxon>Anthozoa</taxon>
        <taxon>Hexacorallia</taxon>
        <taxon>Actiniaria</taxon>
        <taxon>Edwardsiidae</taxon>
        <taxon>Nematostella</taxon>
    </lineage>
</organism>
<dbReference type="InterPro" id="IPR019176">
    <property type="entry name" value="Cytochrome_B561-rel"/>
</dbReference>
<dbReference type="OMA" id="NGINIMC"/>
<dbReference type="eggNOG" id="KOG4670">
    <property type="taxonomic scope" value="Eukaryota"/>
</dbReference>
<evidence type="ECO:0000313" key="1">
    <source>
        <dbReference type="EMBL" id="EDO44341.1"/>
    </source>
</evidence>